<dbReference type="Proteomes" id="UP000310016">
    <property type="component" value="Unassembled WGS sequence"/>
</dbReference>
<name>A0A4V5MQ84_9NEIS</name>
<dbReference type="GO" id="GO:0005886">
    <property type="term" value="C:plasma membrane"/>
    <property type="evidence" value="ECO:0007669"/>
    <property type="project" value="UniProtKB-SubCell"/>
</dbReference>
<evidence type="ECO:0000256" key="4">
    <source>
        <dbReference type="ARBA" id="ARBA00022989"/>
    </source>
</evidence>
<comment type="similarity">
    <text evidence="2 6">Belongs to the SURF1 family.</text>
</comment>
<dbReference type="AlphaFoldDB" id="A0A4V5MQ84"/>
<dbReference type="PROSITE" id="PS50895">
    <property type="entry name" value="SURF1"/>
    <property type="match status" value="1"/>
</dbReference>
<evidence type="ECO:0000256" key="1">
    <source>
        <dbReference type="ARBA" id="ARBA00004370"/>
    </source>
</evidence>
<sequence>MARPSTAMITISRMMATTFMSAPSSTNRSITHGYRRQRLALLGLATLVLLTVALGAWQFSRAMGKRALADAYARALAQPALPWRGGIVPGDFRRVRLHGQWQPANELRLDQRIANGRVGVEIVTPFRLDDGELVLVNRGWLPADATVPPPAGNDVELARWPRFFELARTPPVGNLFQNIDPTRYAAWRGGAEPVAYARALGEQPPFVRESGPPGLPPERHLAYAATWWGMSLIGILLCLRFYRSNRPTGARDDLA</sequence>
<dbReference type="CDD" id="cd06662">
    <property type="entry name" value="SURF1"/>
    <property type="match status" value="1"/>
</dbReference>
<keyword evidence="3 6" id="KW-0812">Transmembrane</keyword>
<comment type="caution">
    <text evidence="6">Lacks conserved residue(s) required for the propagation of feature annotation.</text>
</comment>
<feature type="transmembrane region" description="Helical" evidence="6">
    <location>
        <begin position="221"/>
        <end position="242"/>
    </location>
</feature>
<dbReference type="PANTHER" id="PTHR23427:SF2">
    <property type="entry name" value="SURFEIT LOCUS PROTEIN 1"/>
    <property type="match status" value="1"/>
</dbReference>
<dbReference type="Pfam" id="PF02104">
    <property type="entry name" value="SURF1"/>
    <property type="match status" value="1"/>
</dbReference>
<evidence type="ECO:0000313" key="8">
    <source>
        <dbReference type="Proteomes" id="UP000310016"/>
    </source>
</evidence>
<accession>A0A4V5MQ84</accession>
<evidence type="ECO:0000256" key="2">
    <source>
        <dbReference type="ARBA" id="ARBA00007165"/>
    </source>
</evidence>
<keyword evidence="4 6" id="KW-1133">Transmembrane helix</keyword>
<dbReference type="OrthoDB" id="9789940at2"/>
<evidence type="ECO:0000256" key="5">
    <source>
        <dbReference type="ARBA" id="ARBA00023136"/>
    </source>
</evidence>
<comment type="caution">
    <text evidence="7">The sequence shown here is derived from an EMBL/GenBank/DDBJ whole genome shotgun (WGS) entry which is preliminary data.</text>
</comment>
<reference evidence="7 8" key="1">
    <citation type="submission" date="2019-04" db="EMBL/GenBank/DDBJ databases">
        <title>Chitiniphilus eburnea sp. nov., a novel chitinolytic bacterium isolated from aquaculture sludge.</title>
        <authorList>
            <person name="Sheng M."/>
        </authorList>
    </citation>
    <scope>NUCLEOTIDE SEQUENCE [LARGE SCALE GENOMIC DNA]</scope>
    <source>
        <strain evidence="7 8">HX-2-15</strain>
    </source>
</reference>
<organism evidence="7 8">
    <name type="scientific">Chitiniphilus eburneus</name>
    <dbReference type="NCBI Taxonomy" id="2571148"/>
    <lineage>
        <taxon>Bacteria</taxon>
        <taxon>Pseudomonadati</taxon>
        <taxon>Pseudomonadota</taxon>
        <taxon>Betaproteobacteria</taxon>
        <taxon>Neisseriales</taxon>
        <taxon>Chitinibacteraceae</taxon>
        <taxon>Chitiniphilus</taxon>
    </lineage>
</organism>
<evidence type="ECO:0000256" key="3">
    <source>
        <dbReference type="ARBA" id="ARBA00022692"/>
    </source>
</evidence>
<keyword evidence="6" id="KW-1003">Cell membrane</keyword>
<evidence type="ECO:0000256" key="6">
    <source>
        <dbReference type="RuleBase" id="RU363076"/>
    </source>
</evidence>
<protein>
    <recommendedName>
        <fullName evidence="6">SURF1-like protein</fullName>
    </recommendedName>
</protein>
<evidence type="ECO:0000313" key="7">
    <source>
        <dbReference type="EMBL" id="TJZ70718.1"/>
    </source>
</evidence>
<gene>
    <name evidence="7" type="ORF">FAZ21_14100</name>
</gene>
<dbReference type="InterPro" id="IPR002994">
    <property type="entry name" value="Surf1/Shy1"/>
</dbReference>
<comment type="subcellular location">
    <subcellularLocation>
        <location evidence="6">Cell membrane</location>
        <topology evidence="6">Multi-pass membrane protein</topology>
    </subcellularLocation>
    <subcellularLocation>
        <location evidence="1">Membrane</location>
    </subcellularLocation>
</comment>
<dbReference type="EMBL" id="SUMF01000018">
    <property type="protein sequence ID" value="TJZ70718.1"/>
    <property type="molecule type" value="Genomic_DNA"/>
</dbReference>
<dbReference type="PANTHER" id="PTHR23427">
    <property type="entry name" value="SURFEIT LOCUS PROTEIN"/>
    <property type="match status" value="1"/>
</dbReference>
<dbReference type="InterPro" id="IPR045214">
    <property type="entry name" value="Surf1/Surf4"/>
</dbReference>
<proteinExistence type="inferred from homology"/>
<keyword evidence="5 6" id="KW-0472">Membrane</keyword>
<keyword evidence="8" id="KW-1185">Reference proteome</keyword>